<dbReference type="Proteomes" id="UP000189674">
    <property type="component" value="Chromosome"/>
</dbReference>
<dbReference type="KEGG" id="alus:STSP2_00393"/>
<proteinExistence type="predicted"/>
<evidence type="ECO:0000313" key="2">
    <source>
        <dbReference type="Proteomes" id="UP000189674"/>
    </source>
</evidence>
<gene>
    <name evidence="1" type="ORF">STSP2_00393</name>
</gene>
<dbReference type="EMBL" id="CP019791">
    <property type="protein sequence ID" value="AQT67250.1"/>
    <property type="molecule type" value="Genomic_DNA"/>
</dbReference>
<organism evidence="1 2">
    <name type="scientific">Anaerohalosphaera lusitana</name>
    <dbReference type="NCBI Taxonomy" id="1936003"/>
    <lineage>
        <taxon>Bacteria</taxon>
        <taxon>Pseudomonadati</taxon>
        <taxon>Planctomycetota</taxon>
        <taxon>Phycisphaerae</taxon>
        <taxon>Sedimentisphaerales</taxon>
        <taxon>Anaerohalosphaeraceae</taxon>
        <taxon>Anaerohalosphaera</taxon>
    </lineage>
</organism>
<protein>
    <submittedName>
        <fullName evidence="1">Uncharacterized protein</fullName>
    </submittedName>
</protein>
<dbReference type="OrthoDB" id="669645at2"/>
<dbReference type="InterPro" id="IPR025332">
    <property type="entry name" value="DUF4238"/>
</dbReference>
<keyword evidence="2" id="KW-1185">Reference proteome</keyword>
<dbReference type="AlphaFoldDB" id="A0A1U9NI16"/>
<reference evidence="2" key="1">
    <citation type="submission" date="2017-02" db="EMBL/GenBank/DDBJ databases">
        <title>Comparative genomics and description of representatives of a novel lineage of planctomycetes thriving in anoxic sediments.</title>
        <authorList>
            <person name="Spring S."/>
            <person name="Bunk B."/>
            <person name="Sproer C."/>
        </authorList>
    </citation>
    <scope>NUCLEOTIDE SEQUENCE [LARGE SCALE GENOMIC DNA]</scope>
    <source>
        <strain evidence="2">ST-NAGAB-D1</strain>
    </source>
</reference>
<sequence>MAEAIRDLKEDHVITNKARLDCILNLIALFHVRHPLVRRNIAKTQANLAKMTMQLICASKERYEETLRRMQMDGIEIGDVSFEQMKDFLERDEYDIETARESHIEMELKAIGPVLEMLGARNWTLLIASDTASQFITSDLPVTVSWNDPENIPPFVRQRPGLGYAETEVFFPITRTLALLGTFEPVKEQISLDRNSIAVLNSKTLCNAWSQVYAGDNKFEFIDHTGRIITGNQLLDWLNIREQ</sequence>
<accession>A0A1U9NI16</accession>
<evidence type="ECO:0000313" key="1">
    <source>
        <dbReference type="EMBL" id="AQT67250.1"/>
    </source>
</evidence>
<name>A0A1U9NI16_9BACT</name>
<dbReference type="Pfam" id="PF14022">
    <property type="entry name" value="DUF4238"/>
    <property type="match status" value="1"/>
</dbReference>
<dbReference type="STRING" id="1936003.STSP2_00393"/>